<comment type="caution">
    <text evidence="1">The sequence shown here is derived from an EMBL/GenBank/DDBJ whole genome shotgun (WGS) entry which is preliminary data.</text>
</comment>
<dbReference type="RefSeq" id="XP_044658436.1">
    <property type="nucleotide sequence ID" value="XM_044802501.1"/>
</dbReference>
<reference evidence="1 2" key="1">
    <citation type="submission" date="2021-01" db="EMBL/GenBank/DDBJ databases">
        <title>Cercospora kikuchii MAFF 305040 whole genome shotgun sequence.</title>
        <authorList>
            <person name="Kashiwa T."/>
            <person name="Suzuki T."/>
        </authorList>
    </citation>
    <scope>NUCLEOTIDE SEQUENCE [LARGE SCALE GENOMIC DNA]</scope>
    <source>
        <strain evidence="1 2">MAFF 305040</strain>
    </source>
</reference>
<dbReference type="GeneID" id="68292733"/>
<dbReference type="Proteomes" id="UP000825890">
    <property type="component" value="Unassembled WGS sequence"/>
</dbReference>
<proteinExistence type="predicted"/>
<sequence length="156" mass="17358">MKPIVTKINIAAPPDTVRAELLDFPSLEIYKPPFIRSIKPIDTQKNPIDLTPGDKLRCDLDGRVLLATIQENSPTALIWTGTVAGVLHGTHSFRFVSSDGGETTTLHHEELFTGGFSFLLSENLVARVIGQRAYIEKSYGAFNESFKKWVESRVDK</sequence>
<dbReference type="Pfam" id="PF10604">
    <property type="entry name" value="Polyketide_cyc2"/>
    <property type="match status" value="1"/>
</dbReference>
<evidence type="ECO:0000313" key="1">
    <source>
        <dbReference type="EMBL" id="GIZ43949.1"/>
    </source>
</evidence>
<name>A0A9P3FIJ7_9PEZI</name>
<dbReference type="PANTHER" id="PTHR36166:SF1">
    <property type="entry name" value="SRPBCC DOMAIN-CONTAINING PROTEIN"/>
    <property type="match status" value="1"/>
</dbReference>
<dbReference type="EMBL" id="BOLY01000004">
    <property type="protein sequence ID" value="GIZ43949.1"/>
    <property type="molecule type" value="Genomic_DNA"/>
</dbReference>
<dbReference type="AlphaFoldDB" id="A0A9P3FIJ7"/>
<dbReference type="SUPFAM" id="SSF55961">
    <property type="entry name" value="Bet v1-like"/>
    <property type="match status" value="1"/>
</dbReference>
<evidence type="ECO:0000313" key="2">
    <source>
        <dbReference type="Proteomes" id="UP000825890"/>
    </source>
</evidence>
<dbReference type="CDD" id="cd07822">
    <property type="entry name" value="SRPBCC_4"/>
    <property type="match status" value="1"/>
</dbReference>
<dbReference type="OrthoDB" id="509124at2759"/>
<dbReference type="PANTHER" id="PTHR36166">
    <property type="entry name" value="CHROMOSOME 9, WHOLE GENOME SHOTGUN SEQUENCE"/>
    <property type="match status" value="1"/>
</dbReference>
<dbReference type="Gene3D" id="3.30.530.20">
    <property type="match status" value="1"/>
</dbReference>
<dbReference type="InterPro" id="IPR019587">
    <property type="entry name" value="Polyketide_cyclase/dehydratase"/>
</dbReference>
<gene>
    <name evidence="1" type="ORF">CKM354_000715800</name>
</gene>
<accession>A0A9P3FIJ7</accession>
<keyword evidence="2" id="KW-1185">Reference proteome</keyword>
<organism evidence="1 2">
    <name type="scientific">Cercospora kikuchii</name>
    <dbReference type="NCBI Taxonomy" id="84275"/>
    <lineage>
        <taxon>Eukaryota</taxon>
        <taxon>Fungi</taxon>
        <taxon>Dikarya</taxon>
        <taxon>Ascomycota</taxon>
        <taxon>Pezizomycotina</taxon>
        <taxon>Dothideomycetes</taxon>
        <taxon>Dothideomycetidae</taxon>
        <taxon>Mycosphaerellales</taxon>
        <taxon>Mycosphaerellaceae</taxon>
        <taxon>Cercospora</taxon>
    </lineage>
</organism>
<dbReference type="InterPro" id="IPR023393">
    <property type="entry name" value="START-like_dom_sf"/>
</dbReference>
<protein>
    <submittedName>
        <fullName evidence="1">Uncharacterized protein</fullName>
    </submittedName>
</protein>